<evidence type="ECO:0000313" key="2">
    <source>
        <dbReference type="Proteomes" id="UP000245125"/>
    </source>
</evidence>
<gene>
    <name evidence="1" type="ORF">NBG4_680002</name>
</gene>
<name>A0A2U3QJZ1_9BACT</name>
<proteinExistence type="predicted"/>
<organism evidence="1 2">
    <name type="scientific">Candidatus Sulfobium mesophilum</name>
    <dbReference type="NCBI Taxonomy" id="2016548"/>
    <lineage>
        <taxon>Bacteria</taxon>
        <taxon>Pseudomonadati</taxon>
        <taxon>Nitrospirota</taxon>
        <taxon>Nitrospiria</taxon>
        <taxon>Nitrospirales</taxon>
        <taxon>Nitrospiraceae</taxon>
        <taxon>Candidatus Sulfobium</taxon>
    </lineage>
</organism>
<protein>
    <submittedName>
        <fullName evidence="1">Uncharacterized protein</fullName>
    </submittedName>
</protein>
<dbReference type="AlphaFoldDB" id="A0A2U3QJZ1"/>
<keyword evidence="2" id="KW-1185">Reference proteome</keyword>
<dbReference type="Proteomes" id="UP000245125">
    <property type="component" value="Unassembled WGS sequence"/>
</dbReference>
<sequence length="54" mass="5934">MTHDSYYVIVRLDPEASPGQATIQKALNTLDSLYEPWPIESGNDGLRGEEGNIA</sequence>
<dbReference type="EMBL" id="OUUY01000117">
    <property type="protein sequence ID" value="SPQ01709.1"/>
    <property type="molecule type" value="Genomic_DNA"/>
</dbReference>
<evidence type="ECO:0000313" key="1">
    <source>
        <dbReference type="EMBL" id="SPQ01709.1"/>
    </source>
</evidence>
<accession>A0A2U3QJZ1</accession>
<reference evidence="2" key="1">
    <citation type="submission" date="2018-03" db="EMBL/GenBank/DDBJ databases">
        <authorList>
            <person name="Zecchin S."/>
        </authorList>
    </citation>
    <scope>NUCLEOTIDE SEQUENCE [LARGE SCALE GENOMIC DNA]</scope>
</reference>